<reference evidence="1" key="1">
    <citation type="journal article" date="2014" name="Front. Microbiol.">
        <title>High frequency of phylogenetically diverse reductive dehalogenase-homologous genes in deep subseafloor sedimentary metagenomes.</title>
        <authorList>
            <person name="Kawai M."/>
            <person name="Futagami T."/>
            <person name="Toyoda A."/>
            <person name="Takaki Y."/>
            <person name="Nishi S."/>
            <person name="Hori S."/>
            <person name="Arai W."/>
            <person name="Tsubouchi T."/>
            <person name="Morono Y."/>
            <person name="Uchiyama I."/>
            <person name="Ito T."/>
            <person name="Fujiyama A."/>
            <person name="Inagaki F."/>
            <person name="Takami H."/>
        </authorList>
    </citation>
    <scope>NUCLEOTIDE SEQUENCE</scope>
    <source>
        <strain evidence="1">Expedition CK06-06</strain>
    </source>
</reference>
<proteinExistence type="predicted"/>
<sequence length="58" mass="6339">VEVAAGKTTARGSSPRVAISRALEEQYANPSRFQGADCKLDYQLKVGETLIIKCTRIK</sequence>
<gene>
    <name evidence="1" type="ORF">S12H4_35773</name>
</gene>
<dbReference type="AlphaFoldDB" id="X1UBW7"/>
<name>X1UBW7_9ZZZZ</name>
<protein>
    <submittedName>
        <fullName evidence="1">Uncharacterized protein</fullName>
    </submittedName>
</protein>
<organism evidence="1">
    <name type="scientific">marine sediment metagenome</name>
    <dbReference type="NCBI Taxonomy" id="412755"/>
    <lineage>
        <taxon>unclassified sequences</taxon>
        <taxon>metagenomes</taxon>
        <taxon>ecological metagenomes</taxon>
    </lineage>
</organism>
<comment type="caution">
    <text evidence="1">The sequence shown here is derived from an EMBL/GenBank/DDBJ whole genome shotgun (WGS) entry which is preliminary data.</text>
</comment>
<evidence type="ECO:0000313" key="1">
    <source>
        <dbReference type="EMBL" id="GAJ01077.1"/>
    </source>
</evidence>
<dbReference type="EMBL" id="BARW01021273">
    <property type="protein sequence ID" value="GAJ01077.1"/>
    <property type="molecule type" value="Genomic_DNA"/>
</dbReference>
<accession>X1UBW7</accession>
<feature type="non-terminal residue" evidence="1">
    <location>
        <position position="1"/>
    </location>
</feature>